<keyword evidence="2" id="KW-0732">Signal</keyword>
<feature type="compositionally biased region" description="Basic residues" evidence="1">
    <location>
        <begin position="59"/>
        <end position="75"/>
    </location>
</feature>
<feature type="compositionally biased region" description="Basic and acidic residues" evidence="1">
    <location>
        <begin position="180"/>
        <end position="197"/>
    </location>
</feature>
<protein>
    <recommendedName>
        <fullName evidence="5">MBD domain-containing protein</fullName>
    </recommendedName>
</protein>
<feature type="region of interest" description="Disordered" evidence="1">
    <location>
        <begin position="165"/>
        <end position="293"/>
    </location>
</feature>
<feature type="signal peptide" evidence="2">
    <location>
        <begin position="1"/>
        <end position="30"/>
    </location>
</feature>
<name>A0A176WBS3_MARPO</name>
<evidence type="ECO:0000256" key="1">
    <source>
        <dbReference type="SAM" id="MobiDB-lite"/>
    </source>
</evidence>
<dbReference type="EMBL" id="LVLJ01001368">
    <property type="protein sequence ID" value="OAE30081.1"/>
    <property type="molecule type" value="Genomic_DNA"/>
</dbReference>
<dbReference type="AlphaFoldDB" id="A0A176WBS3"/>
<feature type="region of interest" description="Disordered" evidence="1">
    <location>
        <begin position="49"/>
        <end position="125"/>
    </location>
</feature>
<feature type="compositionally biased region" description="Basic and acidic residues" evidence="1">
    <location>
        <begin position="114"/>
        <end position="125"/>
    </location>
</feature>
<proteinExistence type="predicted"/>
<accession>A0A176WBS3</accession>
<feature type="chain" id="PRO_5008052389" description="MBD domain-containing protein" evidence="2">
    <location>
        <begin position="31"/>
        <end position="293"/>
    </location>
</feature>
<comment type="caution">
    <text evidence="3">The sequence shown here is derived from an EMBL/GenBank/DDBJ whole genome shotgun (WGS) entry which is preliminary data.</text>
</comment>
<organism evidence="3 4">
    <name type="scientific">Marchantia polymorpha subsp. ruderalis</name>
    <dbReference type="NCBI Taxonomy" id="1480154"/>
    <lineage>
        <taxon>Eukaryota</taxon>
        <taxon>Viridiplantae</taxon>
        <taxon>Streptophyta</taxon>
        <taxon>Embryophyta</taxon>
        <taxon>Marchantiophyta</taxon>
        <taxon>Marchantiopsida</taxon>
        <taxon>Marchantiidae</taxon>
        <taxon>Marchantiales</taxon>
        <taxon>Marchantiaceae</taxon>
        <taxon>Marchantia</taxon>
    </lineage>
</organism>
<dbReference type="Proteomes" id="UP000077202">
    <property type="component" value="Unassembled WGS sequence"/>
</dbReference>
<evidence type="ECO:0008006" key="5">
    <source>
        <dbReference type="Google" id="ProtNLM"/>
    </source>
</evidence>
<sequence>MEKSVCSNRRDARANALALALALALVQLQAREGTRPLNIARSDRNLRSRMWCPTPKPKVIPRPKPTFRHHHHHPPRQQQQQQLMKADAAPQGNDGEREGRPKEEEQQQQQQQPDPHRDARHYGMKRTDITRRFCVEDRGRHVPCDQSHGLRKTDITRYLERVVPSHAFQPSPSPPQTPRSDGDRCARRPRSRCDALRPDTAPTGEMKRLSASSAGTVNFGSRRASSLTPSPLKPLEAPSPLPPGSPQASEPGAGGLPDSDSGSRNPRIAGGTGCTLMAPSAHLSGGRLQSVPE</sequence>
<gene>
    <name evidence="3" type="ORF">AXG93_1474s1270</name>
</gene>
<reference evidence="3" key="1">
    <citation type="submission" date="2016-03" db="EMBL/GenBank/DDBJ databases">
        <title>Mechanisms controlling the formation of the plant cell surface in tip-growing cells are functionally conserved among land plants.</title>
        <authorList>
            <person name="Honkanen S."/>
            <person name="Jones V.A."/>
            <person name="Morieri G."/>
            <person name="Champion C."/>
            <person name="Hetherington A.J."/>
            <person name="Kelly S."/>
            <person name="Saint-Marcoux D."/>
            <person name="Proust H."/>
            <person name="Prescott H."/>
            <person name="Dolan L."/>
        </authorList>
    </citation>
    <scope>NUCLEOTIDE SEQUENCE [LARGE SCALE GENOMIC DNA]</scope>
    <source>
        <tissue evidence="3">Whole gametophyte</tissue>
    </source>
</reference>
<feature type="compositionally biased region" description="Basic and acidic residues" evidence="1">
    <location>
        <begin position="94"/>
        <end position="105"/>
    </location>
</feature>
<evidence type="ECO:0000256" key="2">
    <source>
        <dbReference type="SAM" id="SignalP"/>
    </source>
</evidence>
<evidence type="ECO:0000313" key="4">
    <source>
        <dbReference type="Proteomes" id="UP000077202"/>
    </source>
</evidence>
<evidence type="ECO:0000313" key="3">
    <source>
        <dbReference type="EMBL" id="OAE30081.1"/>
    </source>
</evidence>
<feature type="compositionally biased region" description="Polar residues" evidence="1">
    <location>
        <begin position="210"/>
        <end position="229"/>
    </location>
</feature>
<keyword evidence="4" id="KW-1185">Reference proteome</keyword>